<name>A0ABN6RPR3_9DEIO</name>
<geneLocation type="plasmid" evidence="1 2">
    <name>pDAETH-1</name>
</geneLocation>
<keyword evidence="1" id="KW-0614">Plasmid</keyword>
<reference evidence="1" key="1">
    <citation type="submission" date="2022-07" db="EMBL/GenBank/DDBJ databases">
        <title>Complete Genome Sequence of the Radioresistant Bacterium Deinococcus aetherius ST0316, Isolated from the Air Dust collected in Lower Stratosphere above Japan.</title>
        <authorList>
            <person name="Satoh K."/>
            <person name="Hagiwara K."/>
            <person name="Katsumata K."/>
            <person name="Kubo A."/>
            <person name="Yokobori S."/>
            <person name="Yamagishi A."/>
            <person name="Oono Y."/>
            <person name="Narumi I."/>
        </authorList>
    </citation>
    <scope>NUCLEOTIDE SEQUENCE</scope>
    <source>
        <strain evidence="1">ST0316</strain>
        <plasmid evidence="1">pDAETH-1</plasmid>
    </source>
</reference>
<evidence type="ECO:0000313" key="2">
    <source>
        <dbReference type="Proteomes" id="UP001064971"/>
    </source>
</evidence>
<keyword evidence="2" id="KW-1185">Reference proteome</keyword>
<protein>
    <submittedName>
        <fullName evidence="1">Uncharacterized protein</fullName>
    </submittedName>
</protein>
<gene>
    <name evidence="1" type="ORF">DAETH_35960</name>
</gene>
<organism evidence="1 2">
    <name type="scientific">Deinococcus aetherius</name>
    <dbReference type="NCBI Taxonomy" id="200252"/>
    <lineage>
        <taxon>Bacteria</taxon>
        <taxon>Thermotogati</taxon>
        <taxon>Deinococcota</taxon>
        <taxon>Deinococci</taxon>
        <taxon>Deinococcales</taxon>
        <taxon>Deinococcaceae</taxon>
        <taxon>Deinococcus</taxon>
    </lineage>
</organism>
<dbReference type="SUPFAM" id="SSF52788">
    <property type="entry name" value="Phosphotyrosine protein phosphatases I"/>
    <property type="match status" value="1"/>
</dbReference>
<dbReference type="InterPro" id="IPR036196">
    <property type="entry name" value="Ptyr_pPase_sf"/>
</dbReference>
<dbReference type="Proteomes" id="UP001064971">
    <property type="component" value="Plasmid pDAETH-1"/>
</dbReference>
<accession>A0ABN6RPR3</accession>
<dbReference type="GO" id="GO:0016740">
    <property type="term" value="F:transferase activity"/>
    <property type="evidence" value="ECO:0007669"/>
    <property type="project" value="UniProtKB-KW"/>
</dbReference>
<evidence type="ECO:0000313" key="1">
    <source>
        <dbReference type="EMBL" id="BDP43627.1"/>
    </source>
</evidence>
<dbReference type="EMBL" id="AP026561">
    <property type="protein sequence ID" value="BDP43627.1"/>
    <property type="molecule type" value="Genomic_DNA"/>
</dbReference>
<proteinExistence type="predicted"/>
<keyword evidence="1" id="KW-0808">Transferase</keyword>
<sequence length="121" mass="13462">MAATLLAHHTASRVTAIWAHGDPPRVHPFTLVVLQERGARSEAVPGCPYSRAHETFDVIVDLRGGREPSAPHPFLSRLLLRWPTPAPCNSLDVGSPQVFRRVRDHLEQQIVDWLNGQDPPP</sequence>